<dbReference type="RefSeq" id="WP_302712916.1">
    <property type="nucleotide sequence ID" value="NZ_JAULRT010000052.1"/>
</dbReference>
<keyword evidence="11" id="KW-0966">Cell projection</keyword>
<feature type="transmembrane region" description="Helical" evidence="10">
    <location>
        <begin position="18"/>
        <end position="37"/>
    </location>
</feature>
<dbReference type="Proteomes" id="UP001168380">
    <property type="component" value="Unassembled WGS sequence"/>
</dbReference>
<evidence type="ECO:0000313" key="12">
    <source>
        <dbReference type="Proteomes" id="UP001168380"/>
    </source>
</evidence>
<reference evidence="11" key="1">
    <citation type="submission" date="2023-07" db="EMBL/GenBank/DDBJ databases">
        <title>Gilvimarinus algae sp. nov., isolated from the surface of Kelp.</title>
        <authorList>
            <person name="Sun Y.Y."/>
            <person name="Gong Y."/>
            <person name="Du Z.J."/>
        </authorList>
    </citation>
    <scope>NUCLEOTIDE SEQUENCE</scope>
    <source>
        <strain evidence="11">SDUM040014</strain>
    </source>
</reference>
<keyword evidence="11" id="KW-0969">Cilium</keyword>
<keyword evidence="4 10" id="KW-1003">Cell membrane</keyword>
<protein>
    <recommendedName>
        <fullName evidence="3 9">Flagellar biosynthetic protein FliR</fullName>
    </recommendedName>
</protein>
<keyword evidence="5 10" id="KW-0812">Transmembrane</keyword>
<evidence type="ECO:0000256" key="3">
    <source>
        <dbReference type="ARBA" id="ARBA00021717"/>
    </source>
</evidence>
<evidence type="ECO:0000256" key="7">
    <source>
        <dbReference type="ARBA" id="ARBA00023136"/>
    </source>
</evidence>
<dbReference type="InterPro" id="IPR002010">
    <property type="entry name" value="T3SS_IM_R"/>
</dbReference>
<evidence type="ECO:0000256" key="10">
    <source>
        <dbReference type="RuleBase" id="RU362071"/>
    </source>
</evidence>
<dbReference type="EMBL" id="JAULRT010000052">
    <property type="protein sequence ID" value="MDO3382581.1"/>
    <property type="molecule type" value="Genomic_DNA"/>
</dbReference>
<keyword evidence="8 10" id="KW-0975">Bacterial flagellum</keyword>
<evidence type="ECO:0000256" key="4">
    <source>
        <dbReference type="ARBA" id="ARBA00022475"/>
    </source>
</evidence>
<evidence type="ECO:0000256" key="8">
    <source>
        <dbReference type="ARBA" id="ARBA00023143"/>
    </source>
</evidence>
<feature type="transmembrane region" description="Helical" evidence="10">
    <location>
        <begin position="148"/>
        <end position="169"/>
    </location>
</feature>
<name>A0ABT8TF70_9GAMM</name>
<gene>
    <name evidence="11" type="primary">fliR</name>
    <name evidence="11" type="ORF">QWI16_10395</name>
</gene>
<evidence type="ECO:0000313" key="11">
    <source>
        <dbReference type="EMBL" id="MDO3382581.1"/>
    </source>
</evidence>
<evidence type="ECO:0000256" key="2">
    <source>
        <dbReference type="ARBA" id="ARBA00009772"/>
    </source>
</evidence>
<dbReference type="PANTHER" id="PTHR30065">
    <property type="entry name" value="FLAGELLAR BIOSYNTHETIC PROTEIN FLIR"/>
    <property type="match status" value="1"/>
</dbReference>
<feature type="transmembrane region" description="Helical" evidence="10">
    <location>
        <begin position="122"/>
        <end position="142"/>
    </location>
</feature>
<evidence type="ECO:0000256" key="9">
    <source>
        <dbReference type="NCBIfam" id="TIGR01400"/>
    </source>
</evidence>
<feature type="transmembrane region" description="Helical" evidence="10">
    <location>
        <begin position="44"/>
        <end position="61"/>
    </location>
</feature>
<keyword evidence="6 10" id="KW-1133">Transmembrane helix</keyword>
<accession>A0ABT8TF70</accession>
<feature type="transmembrane region" description="Helical" evidence="10">
    <location>
        <begin position="216"/>
        <end position="240"/>
    </location>
</feature>
<evidence type="ECO:0000256" key="1">
    <source>
        <dbReference type="ARBA" id="ARBA00002578"/>
    </source>
</evidence>
<organism evidence="11 12">
    <name type="scientific">Gilvimarinus algae</name>
    <dbReference type="NCBI Taxonomy" id="3058037"/>
    <lineage>
        <taxon>Bacteria</taxon>
        <taxon>Pseudomonadati</taxon>
        <taxon>Pseudomonadota</taxon>
        <taxon>Gammaproteobacteria</taxon>
        <taxon>Cellvibrionales</taxon>
        <taxon>Cellvibrionaceae</taxon>
        <taxon>Gilvimarinus</taxon>
    </lineage>
</organism>
<dbReference type="PRINTS" id="PR00953">
    <property type="entry name" value="TYPE3IMRPROT"/>
</dbReference>
<comment type="subcellular location">
    <subcellularLocation>
        <location evidence="10">Cell membrane</location>
        <topology evidence="10">Multi-pass membrane protein</topology>
    </subcellularLocation>
    <subcellularLocation>
        <location evidence="10">Bacterial flagellum basal body</location>
    </subcellularLocation>
</comment>
<keyword evidence="12" id="KW-1185">Reference proteome</keyword>
<evidence type="ECO:0000256" key="6">
    <source>
        <dbReference type="ARBA" id="ARBA00022989"/>
    </source>
</evidence>
<feature type="transmembrane region" description="Helical" evidence="10">
    <location>
        <begin position="181"/>
        <end position="204"/>
    </location>
</feature>
<proteinExistence type="inferred from homology"/>
<dbReference type="NCBIfam" id="TIGR01400">
    <property type="entry name" value="fliR"/>
    <property type="match status" value="1"/>
</dbReference>
<sequence length="261" mass="28486">MEPLVLSDAQLSQFIGQYLWPFIRIGALFMAAPIFGARTVTARIRILLALFVTLLVSPMLPSPPPVDYVSVEAFLRVLNEVLIGLSLGFAFQVALHIFVLAGQLIAMKMGLGFASMNDPSNGISVTVLSQFYLLLSTVLFLIMNGHLVIIDIIVSSFTSLPVGGAGLSVETFIEIASLGSWMFSAALVFVLPVFTALLVINMAFGVMNRSAPQINVFTVGFPITLIFGLLFMWISLMAFLPYFRQVFDDAALIGQQLMRLP</sequence>
<comment type="caution">
    <text evidence="11">The sequence shown here is derived from an EMBL/GenBank/DDBJ whole genome shotgun (WGS) entry which is preliminary data.</text>
</comment>
<dbReference type="InterPro" id="IPR006303">
    <property type="entry name" value="FliR"/>
</dbReference>
<comment type="function">
    <text evidence="1 10">Role in flagellar biosynthesis.</text>
</comment>
<keyword evidence="11" id="KW-0282">Flagellum</keyword>
<dbReference type="Pfam" id="PF01311">
    <property type="entry name" value="Bac_export_1"/>
    <property type="match status" value="1"/>
</dbReference>
<feature type="transmembrane region" description="Helical" evidence="10">
    <location>
        <begin position="81"/>
        <end position="101"/>
    </location>
</feature>
<dbReference type="PANTHER" id="PTHR30065:SF8">
    <property type="entry name" value="FLAGELLAR BIOSYNTHETIC PROTEIN FLIR"/>
    <property type="match status" value="1"/>
</dbReference>
<keyword evidence="7 10" id="KW-0472">Membrane</keyword>
<evidence type="ECO:0000256" key="5">
    <source>
        <dbReference type="ARBA" id="ARBA00022692"/>
    </source>
</evidence>
<comment type="similarity">
    <text evidence="2 10">Belongs to the FliR/MopE/SpaR family.</text>
</comment>